<dbReference type="Proteomes" id="UP000006352">
    <property type="component" value="Unassembled WGS sequence"/>
</dbReference>
<dbReference type="InterPro" id="IPR017972">
    <property type="entry name" value="Cyt_P450_CS"/>
</dbReference>
<reference evidence="15 16" key="1">
    <citation type="journal article" date="2012" name="Appl. Environ. Microbiol.">
        <title>Short-read sequencing for genomic analysis of the brown rot fungus Fibroporia radiculosa.</title>
        <authorList>
            <person name="Tang J.D."/>
            <person name="Perkins A.D."/>
            <person name="Sonstegard T.S."/>
            <person name="Schroeder S.G."/>
            <person name="Burgess S.C."/>
            <person name="Diehl S.V."/>
        </authorList>
    </citation>
    <scope>NUCLEOTIDE SEQUENCE [LARGE SCALE GENOMIC DNA]</scope>
    <source>
        <strain evidence="15 16">TFFH 294</strain>
    </source>
</reference>
<evidence type="ECO:0000313" key="16">
    <source>
        <dbReference type="Proteomes" id="UP000006352"/>
    </source>
</evidence>
<dbReference type="PRINTS" id="PR00385">
    <property type="entry name" value="P450"/>
</dbReference>
<evidence type="ECO:0000256" key="9">
    <source>
        <dbReference type="ARBA" id="ARBA00023002"/>
    </source>
</evidence>
<evidence type="ECO:0000256" key="10">
    <source>
        <dbReference type="ARBA" id="ARBA00023004"/>
    </source>
</evidence>
<accession>J4GJ07</accession>
<feature type="binding site" description="axial binding residue" evidence="13">
    <location>
        <position position="124"/>
    </location>
    <ligand>
        <name>heme</name>
        <dbReference type="ChEBI" id="CHEBI:30413"/>
    </ligand>
    <ligandPart>
        <name>Fe</name>
        <dbReference type="ChEBI" id="CHEBI:18248"/>
    </ligandPart>
</feature>
<evidence type="ECO:0000256" key="4">
    <source>
        <dbReference type="ARBA" id="ARBA00010617"/>
    </source>
</evidence>
<dbReference type="GeneID" id="24101748"/>
<evidence type="ECO:0000256" key="13">
    <source>
        <dbReference type="PIRSR" id="PIRSR602401-1"/>
    </source>
</evidence>
<evidence type="ECO:0000256" key="1">
    <source>
        <dbReference type="ARBA" id="ARBA00001971"/>
    </source>
</evidence>
<evidence type="ECO:0000256" key="3">
    <source>
        <dbReference type="ARBA" id="ARBA00005179"/>
    </source>
</evidence>
<keyword evidence="5 13" id="KW-0349">Heme</keyword>
<keyword evidence="16" id="KW-1185">Reference proteome</keyword>
<dbReference type="OrthoDB" id="3934656at2759"/>
<dbReference type="AlphaFoldDB" id="J4GJ07"/>
<comment type="subcellular location">
    <subcellularLocation>
        <location evidence="2">Membrane</location>
    </subcellularLocation>
</comment>
<dbReference type="GO" id="GO:0004497">
    <property type="term" value="F:monooxygenase activity"/>
    <property type="evidence" value="ECO:0007669"/>
    <property type="project" value="UniProtKB-KW"/>
</dbReference>
<dbReference type="InterPro" id="IPR036396">
    <property type="entry name" value="Cyt_P450_sf"/>
</dbReference>
<protein>
    <recommendedName>
        <fullName evidence="17">Cytochrome P450</fullName>
    </recommendedName>
</protein>
<name>J4GJ07_9APHY</name>
<dbReference type="GO" id="GO:0016020">
    <property type="term" value="C:membrane"/>
    <property type="evidence" value="ECO:0007669"/>
    <property type="project" value="UniProtKB-SubCell"/>
</dbReference>
<dbReference type="RefSeq" id="XP_012176869.1">
    <property type="nucleotide sequence ID" value="XM_012321479.1"/>
</dbReference>
<dbReference type="Pfam" id="PF00067">
    <property type="entry name" value="p450"/>
    <property type="match status" value="1"/>
</dbReference>
<dbReference type="EMBL" id="HE797534">
    <property type="protein sequence ID" value="CCM06848.1"/>
    <property type="molecule type" value="Genomic_DNA"/>
</dbReference>
<dbReference type="SUPFAM" id="SSF48264">
    <property type="entry name" value="Cytochrome P450"/>
    <property type="match status" value="1"/>
</dbReference>
<dbReference type="InterPro" id="IPR050364">
    <property type="entry name" value="Cytochrome_P450_fung"/>
</dbReference>
<dbReference type="InterPro" id="IPR002401">
    <property type="entry name" value="Cyt_P450_E_grp-I"/>
</dbReference>
<comment type="cofactor">
    <cofactor evidence="1 13">
        <name>heme</name>
        <dbReference type="ChEBI" id="CHEBI:30413"/>
    </cofactor>
</comment>
<evidence type="ECO:0000256" key="14">
    <source>
        <dbReference type="RuleBase" id="RU000461"/>
    </source>
</evidence>
<keyword evidence="8" id="KW-1133">Transmembrane helix</keyword>
<evidence type="ECO:0000256" key="8">
    <source>
        <dbReference type="ARBA" id="ARBA00022989"/>
    </source>
</evidence>
<keyword evidence="6" id="KW-0812">Transmembrane</keyword>
<evidence type="ECO:0000256" key="12">
    <source>
        <dbReference type="ARBA" id="ARBA00023136"/>
    </source>
</evidence>
<evidence type="ECO:0000256" key="5">
    <source>
        <dbReference type="ARBA" id="ARBA00022617"/>
    </source>
</evidence>
<keyword evidence="10 13" id="KW-0408">Iron</keyword>
<dbReference type="GO" id="GO:0016705">
    <property type="term" value="F:oxidoreductase activity, acting on paired donors, with incorporation or reduction of molecular oxygen"/>
    <property type="evidence" value="ECO:0007669"/>
    <property type="project" value="InterPro"/>
</dbReference>
<dbReference type="PROSITE" id="PS00086">
    <property type="entry name" value="CYTOCHROME_P450"/>
    <property type="match status" value="1"/>
</dbReference>
<comment type="similarity">
    <text evidence="4 14">Belongs to the cytochrome P450 family.</text>
</comment>
<evidence type="ECO:0008006" key="17">
    <source>
        <dbReference type="Google" id="ProtNLM"/>
    </source>
</evidence>
<keyword evidence="12" id="KW-0472">Membrane</keyword>
<evidence type="ECO:0000256" key="2">
    <source>
        <dbReference type="ARBA" id="ARBA00004370"/>
    </source>
</evidence>
<dbReference type="InterPro" id="IPR001128">
    <property type="entry name" value="Cyt_P450"/>
</dbReference>
<proteinExistence type="inferred from homology"/>
<keyword evidence="9 14" id="KW-0560">Oxidoreductase</keyword>
<keyword evidence="11 14" id="KW-0503">Monooxygenase</keyword>
<evidence type="ECO:0000256" key="11">
    <source>
        <dbReference type="ARBA" id="ARBA00023033"/>
    </source>
</evidence>
<dbReference type="PANTHER" id="PTHR46300:SF2">
    <property type="entry name" value="CYTOCHROME P450 MONOOXYGENASE ALNH-RELATED"/>
    <property type="match status" value="1"/>
</dbReference>
<dbReference type="Gene3D" id="1.10.630.10">
    <property type="entry name" value="Cytochrome P450"/>
    <property type="match status" value="1"/>
</dbReference>
<dbReference type="GO" id="GO:0005506">
    <property type="term" value="F:iron ion binding"/>
    <property type="evidence" value="ECO:0007669"/>
    <property type="project" value="InterPro"/>
</dbReference>
<organism evidence="15 16">
    <name type="scientific">Fibroporia radiculosa</name>
    <dbReference type="NCBI Taxonomy" id="599839"/>
    <lineage>
        <taxon>Eukaryota</taxon>
        <taxon>Fungi</taxon>
        <taxon>Dikarya</taxon>
        <taxon>Basidiomycota</taxon>
        <taxon>Agaricomycotina</taxon>
        <taxon>Agaricomycetes</taxon>
        <taxon>Polyporales</taxon>
        <taxon>Fibroporiaceae</taxon>
        <taxon>Fibroporia</taxon>
    </lineage>
</organism>
<evidence type="ECO:0000256" key="7">
    <source>
        <dbReference type="ARBA" id="ARBA00022723"/>
    </source>
</evidence>
<sequence length="197" mass="22030">MVMHPVVQARAQAELDTVVGKTRLPTFDDRERLPYLQCVISEVFRWGVATPVGVPHRSTEDDEYNGWHIPKGTMVIANAWAMLRDERVYPEPERFNPDRFLAGEGRAPQADPRGPLFGFGRRVCPGKDLAENSVFAALALVLHAFKLTPAVGADGREVRVDGAFREHSIRHPEPFVCVIRPRLKTSAALIQQAMEAH</sequence>
<keyword evidence="7 13" id="KW-0479">Metal-binding</keyword>
<evidence type="ECO:0000256" key="6">
    <source>
        <dbReference type="ARBA" id="ARBA00022692"/>
    </source>
</evidence>
<dbReference type="STRING" id="599839.J4GJ07"/>
<dbReference type="PANTHER" id="PTHR46300">
    <property type="entry name" value="P450, PUTATIVE (EUROFUNG)-RELATED-RELATED"/>
    <property type="match status" value="1"/>
</dbReference>
<gene>
    <name evidence="15" type="ORF">FIBRA_09153</name>
</gene>
<evidence type="ECO:0000313" key="15">
    <source>
        <dbReference type="EMBL" id="CCM06848.1"/>
    </source>
</evidence>
<dbReference type="HOGENOM" id="CLU_001570_20_0_1"/>
<dbReference type="GO" id="GO:0020037">
    <property type="term" value="F:heme binding"/>
    <property type="evidence" value="ECO:0007669"/>
    <property type="project" value="InterPro"/>
</dbReference>
<dbReference type="InParanoid" id="J4GJ07"/>
<comment type="pathway">
    <text evidence="3">Secondary metabolite biosynthesis.</text>
</comment>
<dbReference type="PRINTS" id="PR00463">
    <property type="entry name" value="EP450I"/>
</dbReference>